<dbReference type="Proteomes" id="UP001175001">
    <property type="component" value="Unassembled WGS sequence"/>
</dbReference>
<protein>
    <submittedName>
        <fullName evidence="3">Peroxisomal (S)-2-hydroxy-acid oxidase GLO3</fullName>
    </submittedName>
</protein>
<dbReference type="PANTHER" id="PTHR10578">
    <property type="entry name" value="S -2-HYDROXY-ACID OXIDASE-RELATED"/>
    <property type="match status" value="1"/>
</dbReference>
<evidence type="ECO:0000313" key="3">
    <source>
        <dbReference type="EMBL" id="KAK0654058.1"/>
    </source>
</evidence>
<reference evidence="3" key="1">
    <citation type="submission" date="2023-06" db="EMBL/GenBank/DDBJ databases">
        <title>Multi-omics analyses reveal the molecular pathogenesis toolkit of Lasiodiplodia hormozganensis, a cross-kingdom pathogen.</title>
        <authorList>
            <person name="Felix C."/>
            <person name="Meneses R."/>
            <person name="Goncalves M.F.M."/>
            <person name="Tilleman L."/>
            <person name="Duarte A.S."/>
            <person name="Jorrin-Novo J.V."/>
            <person name="Van De Peer Y."/>
            <person name="Deforce D."/>
            <person name="Van Nieuwerburgh F."/>
            <person name="Esteves A.C."/>
            <person name="Alves A."/>
        </authorList>
    </citation>
    <scope>NUCLEOTIDE SEQUENCE</scope>
    <source>
        <strain evidence="3">CBS 339.90</strain>
    </source>
</reference>
<dbReference type="InterPro" id="IPR000262">
    <property type="entry name" value="FMN-dep_DH"/>
</dbReference>
<keyword evidence="4" id="KW-1185">Reference proteome</keyword>
<dbReference type="PANTHER" id="PTHR10578:SF75">
    <property type="entry name" value="L-LACTATE DEHYDROGENASE (AFU_ORTHOLOGUE AFUA_4G07050)"/>
    <property type="match status" value="1"/>
</dbReference>
<accession>A0AA39YK50</accession>
<dbReference type="Pfam" id="PF01070">
    <property type="entry name" value="FMN_dh"/>
    <property type="match status" value="1"/>
</dbReference>
<dbReference type="AlphaFoldDB" id="A0AA39YK50"/>
<name>A0AA39YK50_9PEZI</name>
<comment type="cofactor">
    <cofactor evidence="1">
        <name>FMN</name>
        <dbReference type="ChEBI" id="CHEBI:58210"/>
    </cofactor>
</comment>
<organism evidence="3 4">
    <name type="scientific">Lasiodiplodia hormozganensis</name>
    <dbReference type="NCBI Taxonomy" id="869390"/>
    <lineage>
        <taxon>Eukaryota</taxon>
        <taxon>Fungi</taxon>
        <taxon>Dikarya</taxon>
        <taxon>Ascomycota</taxon>
        <taxon>Pezizomycotina</taxon>
        <taxon>Dothideomycetes</taxon>
        <taxon>Dothideomycetes incertae sedis</taxon>
        <taxon>Botryosphaeriales</taxon>
        <taxon>Botryosphaeriaceae</taxon>
        <taxon>Lasiodiplodia</taxon>
    </lineage>
</organism>
<dbReference type="SUPFAM" id="SSF51395">
    <property type="entry name" value="FMN-linked oxidoreductases"/>
    <property type="match status" value="1"/>
</dbReference>
<dbReference type="InterPro" id="IPR013785">
    <property type="entry name" value="Aldolase_TIM"/>
</dbReference>
<evidence type="ECO:0000256" key="1">
    <source>
        <dbReference type="ARBA" id="ARBA00001917"/>
    </source>
</evidence>
<gene>
    <name evidence="3" type="primary">GLO3</name>
    <name evidence="3" type="ORF">DIS24_g5514</name>
</gene>
<sequence length="106" mass="11622">MGGTTPRPTLGSRTRRQAFYRHRIVPRMLVDTNTRDTAAEILGRKVSAPIGFAPIGINKICNAADELPVAKVAKELIMPYWLSAHQGCGRGQRRGPTLLPAVHPPR</sequence>
<dbReference type="GO" id="GO:0016491">
    <property type="term" value="F:oxidoreductase activity"/>
    <property type="evidence" value="ECO:0007669"/>
    <property type="project" value="InterPro"/>
</dbReference>
<feature type="domain" description="FMN-dependent dehydrogenase" evidence="2">
    <location>
        <begin position="13"/>
        <end position="86"/>
    </location>
</feature>
<dbReference type="Gene3D" id="3.20.20.70">
    <property type="entry name" value="Aldolase class I"/>
    <property type="match status" value="1"/>
</dbReference>
<dbReference type="EMBL" id="JAUJDW010000023">
    <property type="protein sequence ID" value="KAK0654058.1"/>
    <property type="molecule type" value="Genomic_DNA"/>
</dbReference>
<proteinExistence type="predicted"/>
<evidence type="ECO:0000313" key="4">
    <source>
        <dbReference type="Proteomes" id="UP001175001"/>
    </source>
</evidence>
<evidence type="ECO:0000259" key="2">
    <source>
        <dbReference type="Pfam" id="PF01070"/>
    </source>
</evidence>
<comment type="caution">
    <text evidence="3">The sequence shown here is derived from an EMBL/GenBank/DDBJ whole genome shotgun (WGS) entry which is preliminary data.</text>
</comment>